<dbReference type="InterPro" id="IPR036188">
    <property type="entry name" value="FAD/NAD-bd_sf"/>
</dbReference>
<dbReference type="InterPro" id="IPR050631">
    <property type="entry name" value="PheA/TfdB_FAD_monoxygenase"/>
</dbReference>
<evidence type="ECO:0000313" key="3">
    <source>
        <dbReference type="EMBL" id="SOJ56195.1"/>
    </source>
</evidence>
<reference evidence="3 4" key="1">
    <citation type="submission" date="2017-10" db="EMBL/GenBank/DDBJ databases">
        <authorList>
            <consortium name="Urmite Genomes"/>
        </authorList>
    </citation>
    <scope>NUCLEOTIDE SEQUENCE [LARGE SCALE GENOMIC DNA]</scope>
    <source>
        <strain evidence="3 4">FB-527</strain>
    </source>
</reference>
<keyword evidence="1" id="KW-0560">Oxidoreductase</keyword>
<dbReference type="GO" id="GO:0071949">
    <property type="term" value="F:FAD binding"/>
    <property type="evidence" value="ECO:0007669"/>
    <property type="project" value="InterPro"/>
</dbReference>
<dbReference type="Gene3D" id="3.30.70.2450">
    <property type="match status" value="1"/>
</dbReference>
<accession>A0A7Z7IPN2</accession>
<dbReference type="SUPFAM" id="SSF51905">
    <property type="entry name" value="FAD/NAD(P)-binding domain"/>
    <property type="match status" value="1"/>
</dbReference>
<dbReference type="PANTHER" id="PTHR43476:SF5">
    <property type="entry name" value="FAD-DEPENDENT MONOOXYGENASE"/>
    <property type="match status" value="1"/>
</dbReference>
<dbReference type="Pfam" id="PF01494">
    <property type="entry name" value="FAD_binding_3"/>
    <property type="match status" value="1"/>
</dbReference>
<dbReference type="GO" id="GO:0016491">
    <property type="term" value="F:oxidoreductase activity"/>
    <property type="evidence" value="ECO:0007669"/>
    <property type="project" value="UniProtKB-KW"/>
</dbReference>
<gene>
    <name evidence="3" type="ORF">MSIMFB_03669</name>
</gene>
<dbReference type="Proteomes" id="UP000554965">
    <property type="component" value="Unassembled WGS sequence"/>
</dbReference>
<name>A0A7Z7IPN2_9MYCO</name>
<proteinExistence type="predicted"/>
<dbReference type="PANTHER" id="PTHR43476">
    <property type="entry name" value="3-(3-HYDROXY-PHENYL)PROPIONATE/3-HYDROXYCINNAMIC ACID HYDROXYLASE"/>
    <property type="match status" value="1"/>
</dbReference>
<dbReference type="InterPro" id="IPR002938">
    <property type="entry name" value="FAD-bd"/>
</dbReference>
<dbReference type="EMBL" id="OCTY01000002">
    <property type="protein sequence ID" value="SOJ56195.1"/>
    <property type="molecule type" value="Genomic_DNA"/>
</dbReference>
<feature type="domain" description="FAD-binding" evidence="2">
    <location>
        <begin position="3"/>
        <end position="83"/>
    </location>
</feature>
<comment type="caution">
    <text evidence="3">The sequence shown here is derived from an EMBL/GenBank/DDBJ whole genome shotgun (WGS) entry which is preliminary data.</text>
</comment>
<evidence type="ECO:0000256" key="1">
    <source>
        <dbReference type="ARBA" id="ARBA00023002"/>
    </source>
</evidence>
<sequence>MGAEAEPNFRLLRSTEVTGVIRGAGRDRGRIIGVTYRDQAGESKQMRATLTVACDGRTSTVRSALGLQPRAFGALMDVWWFRLPRQNDDPTGLAGIFNAGHGAIMIDGGDYYQIAYIIPKGTDTEMRAQGIEGLHRVLVNMAPGSPTVSAH</sequence>
<evidence type="ECO:0000313" key="4">
    <source>
        <dbReference type="Proteomes" id="UP000554965"/>
    </source>
</evidence>
<keyword evidence="4" id="KW-1185">Reference proteome</keyword>
<dbReference type="AlphaFoldDB" id="A0A7Z7IPN2"/>
<dbReference type="Gene3D" id="3.50.50.60">
    <property type="entry name" value="FAD/NAD(P)-binding domain"/>
    <property type="match status" value="1"/>
</dbReference>
<evidence type="ECO:0000259" key="2">
    <source>
        <dbReference type="Pfam" id="PF01494"/>
    </source>
</evidence>
<organism evidence="3 4">
    <name type="scientific">Mycobacterium simulans</name>
    <dbReference type="NCBI Taxonomy" id="627089"/>
    <lineage>
        <taxon>Bacteria</taxon>
        <taxon>Bacillati</taxon>
        <taxon>Actinomycetota</taxon>
        <taxon>Actinomycetes</taxon>
        <taxon>Mycobacteriales</taxon>
        <taxon>Mycobacteriaceae</taxon>
        <taxon>Mycobacterium</taxon>
    </lineage>
</organism>
<protein>
    <recommendedName>
        <fullName evidence="2">FAD-binding domain-containing protein</fullName>
    </recommendedName>
</protein>